<accession>A0ACC0ZCE1</accession>
<organism evidence="1 2">
    <name type="scientific">Pistacia integerrima</name>
    <dbReference type="NCBI Taxonomy" id="434235"/>
    <lineage>
        <taxon>Eukaryota</taxon>
        <taxon>Viridiplantae</taxon>
        <taxon>Streptophyta</taxon>
        <taxon>Embryophyta</taxon>
        <taxon>Tracheophyta</taxon>
        <taxon>Spermatophyta</taxon>
        <taxon>Magnoliopsida</taxon>
        <taxon>eudicotyledons</taxon>
        <taxon>Gunneridae</taxon>
        <taxon>Pentapetalae</taxon>
        <taxon>rosids</taxon>
        <taxon>malvids</taxon>
        <taxon>Sapindales</taxon>
        <taxon>Anacardiaceae</taxon>
        <taxon>Pistacia</taxon>
    </lineage>
</organism>
<gene>
    <name evidence="1" type="ORF">Pint_15197</name>
</gene>
<comment type="caution">
    <text evidence="1">The sequence shown here is derived from an EMBL/GenBank/DDBJ whole genome shotgun (WGS) entry which is preliminary data.</text>
</comment>
<dbReference type="EMBL" id="CM047737">
    <property type="protein sequence ID" value="KAJ0048146.1"/>
    <property type="molecule type" value="Genomic_DNA"/>
</dbReference>
<keyword evidence="2" id="KW-1185">Reference proteome</keyword>
<evidence type="ECO:0000313" key="2">
    <source>
        <dbReference type="Proteomes" id="UP001163603"/>
    </source>
</evidence>
<name>A0ACC0ZCE1_9ROSI</name>
<protein>
    <submittedName>
        <fullName evidence="1">Uncharacterized protein</fullName>
    </submittedName>
</protein>
<proteinExistence type="predicted"/>
<dbReference type="Proteomes" id="UP001163603">
    <property type="component" value="Chromosome 2"/>
</dbReference>
<reference evidence="2" key="1">
    <citation type="journal article" date="2023" name="G3 (Bethesda)">
        <title>Genome assembly and association tests identify interacting loci associated with vigor, precocity, and sex in interspecific pistachio rootstocks.</title>
        <authorList>
            <person name="Palmer W."/>
            <person name="Jacygrad E."/>
            <person name="Sagayaradj S."/>
            <person name="Cavanaugh K."/>
            <person name="Han R."/>
            <person name="Bertier L."/>
            <person name="Beede B."/>
            <person name="Kafkas S."/>
            <person name="Golino D."/>
            <person name="Preece J."/>
            <person name="Michelmore R."/>
        </authorList>
    </citation>
    <scope>NUCLEOTIDE SEQUENCE [LARGE SCALE GENOMIC DNA]</scope>
</reference>
<evidence type="ECO:0000313" key="1">
    <source>
        <dbReference type="EMBL" id="KAJ0048146.1"/>
    </source>
</evidence>
<sequence length="33" mass="4074">MLSFVFIWNSEVWVYFMTPLLVLILCWLCFVLF</sequence>